<feature type="compositionally biased region" description="Low complexity" evidence="1">
    <location>
        <begin position="14"/>
        <end position="31"/>
    </location>
</feature>
<keyword evidence="2" id="KW-1185">Reference proteome</keyword>
<dbReference type="Proteomes" id="UP000504627">
    <property type="component" value="Unplaced"/>
</dbReference>
<accession>A0A7R5KIR0</accession>
<protein>
    <submittedName>
        <fullName evidence="3">Translation initiation factor IF-2-like</fullName>
    </submittedName>
</protein>
<gene>
    <name evidence="3" type="primary">LOC120323851</name>
</gene>
<organism evidence="2 3">
    <name type="scientific">Pipra filicauda</name>
    <name type="common">Wire-tailed manakin</name>
    <dbReference type="NCBI Taxonomy" id="649802"/>
    <lineage>
        <taxon>Eukaryota</taxon>
        <taxon>Metazoa</taxon>
        <taxon>Chordata</taxon>
        <taxon>Craniata</taxon>
        <taxon>Vertebrata</taxon>
        <taxon>Euteleostomi</taxon>
        <taxon>Archelosauria</taxon>
        <taxon>Archosauria</taxon>
        <taxon>Dinosauria</taxon>
        <taxon>Saurischia</taxon>
        <taxon>Theropoda</taxon>
        <taxon>Coelurosauria</taxon>
        <taxon>Aves</taxon>
        <taxon>Neognathae</taxon>
        <taxon>Neoaves</taxon>
        <taxon>Telluraves</taxon>
        <taxon>Australaves</taxon>
        <taxon>Passeriformes</taxon>
        <taxon>Pipridae</taxon>
        <taxon>Pipra</taxon>
    </lineage>
</organism>
<dbReference type="RefSeq" id="XP_039240405.1">
    <property type="nucleotide sequence ID" value="XM_039384471.1"/>
</dbReference>
<feature type="compositionally biased region" description="Low complexity" evidence="1">
    <location>
        <begin position="49"/>
        <end position="60"/>
    </location>
</feature>
<sequence length="101" mass="10531">MSGAVLAARGGWSARPGAATARAPRARAGAGPNPPNRPRTARTAPPPCGGAARAAGLAPPRGCPRPAQRPAPITQRFWDTPLLDFNICPAKKSFQLWNREG</sequence>
<name>A0A7R5KIR0_9PASS</name>
<feature type="region of interest" description="Disordered" evidence="1">
    <location>
        <begin position="1"/>
        <end position="71"/>
    </location>
</feature>
<dbReference type="GeneID" id="120323851"/>
<evidence type="ECO:0000313" key="3">
    <source>
        <dbReference type="RefSeq" id="XP_039240405.1"/>
    </source>
</evidence>
<dbReference type="AlphaFoldDB" id="A0A7R5KIR0"/>
<evidence type="ECO:0000256" key="1">
    <source>
        <dbReference type="SAM" id="MobiDB-lite"/>
    </source>
</evidence>
<proteinExistence type="predicted"/>
<evidence type="ECO:0000313" key="2">
    <source>
        <dbReference type="Proteomes" id="UP000504627"/>
    </source>
</evidence>
<reference evidence="3" key="1">
    <citation type="submission" date="2025-08" db="UniProtKB">
        <authorList>
            <consortium name="RefSeq"/>
        </authorList>
    </citation>
    <scope>IDENTIFICATION</scope>
    <source>
        <tissue evidence="3">Muscle</tissue>
    </source>
</reference>
<dbReference type="InParanoid" id="A0A7R5KIR0"/>